<feature type="region of interest" description="Disordered" evidence="1">
    <location>
        <begin position="97"/>
        <end position="139"/>
    </location>
</feature>
<dbReference type="SUPFAM" id="SSF82607">
    <property type="entry name" value="YbaB-like"/>
    <property type="match status" value="1"/>
</dbReference>
<keyword evidence="2" id="KW-0238">DNA-binding</keyword>
<dbReference type="Proteomes" id="UP000233781">
    <property type="component" value="Unassembled WGS sequence"/>
</dbReference>
<proteinExistence type="predicted"/>
<evidence type="ECO:0000313" key="3">
    <source>
        <dbReference type="Proteomes" id="UP000233781"/>
    </source>
</evidence>
<dbReference type="Pfam" id="PF02575">
    <property type="entry name" value="YbaB_DNA_bd"/>
    <property type="match status" value="1"/>
</dbReference>
<keyword evidence="3" id="KW-1185">Reference proteome</keyword>
<feature type="compositionally biased region" description="Basic and acidic residues" evidence="1">
    <location>
        <begin position="15"/>
        <end position="24"/>
    </location>
</feature>
<dbReference type="InterPro" id="IPR036894">
    <property type="entry name" value="YbaB-like_sf"/>
</dbReference>
<dbReference type="OrthoDB" id="4867727at2"/>
<dbReference type="InterPro" id="IPR004401">
    <property type="entry name" value="YbaB/EbfC"/>
</dbReference>
<organism evidence="2 3">
    <name type="scientific">Phycicoccus duodecadis</name>
    <dbReference type="NCBI Taxonomy" id="173053"/>
    <lineage>
        <taxon>Bacteria</taxon>
        <taxon>Bacillati</taxon>
        <taxon>Actinomycetota</taxon>
        <taxon>Actinomycetes</taxon>
        <taxon>Micrococcales</taxon>
        <taxon>Intrasporangiaceae</taxon>
        <taxon>Phycicoccus</taxon>
    </lineage>
</organism>
<name>A0A2N3YGJ0_9MICO</name>
<evidence type="ECO:0000256" key="1">
    <source>
        <dbReference type="SAM" id="MobiDB-lite"/>
    </source>
</evidence>
<accession>A0A2N3YGJ0</accession>
<dbReference type="RefSeq" id="WP_101394603.1">
    <property type="nucleotide sequence ID" value="NZ_PJNE01000001.1"/>
</dbReference>
<protein>
    <submittedName>
        <fullName evidence="2">YbaB/EbfC DNA-binding family protein</fullName>
    </submittedName>
</protein>
<reference evidence="2 3" key="1">
    <citation type="submission" date="2017-12" db="EMBL/GenBank/DDBJ databases">
        <title>Sequencing the genomes of 1000 Actinobacteria strains.</title>
        <authorList>
            <person name="Klenk H.-P."/>
        </authorList>
    </citation>
    <scope>NUCLEOTIDE SEQUENCE [LARGE SCALE GENOMIC DNA]</scope>
    <source>
        <strain evidence="2 3">DSM 12806</strain>
    </source>
</reference>
<sequence length="139" mass="14387">MVGSPAGDAYGDIDAQIRDAQERAEHSGAWAAQVQELTGYGTALRGGVTVEVDQSGTVVRLGISDAAAGYGGQMVAQAVLQANTQAQEELRRRVEESTSAMFGAASPTTTAVVEEVERQTPAADREPPPSTPSARGGAW</sequence>
<comment type="caution">
    <text evidence="2">The sequence shown here is derived from an EMBL/GenBank/DDBJ whole genome shotgun (WGS) entry which is preliminary data.</text>
</comment>
<dbReference type="GO" id="GO:0003677">
    <property type="term" value="F:DNA binding"/>
    <property type="evidence" value="ECO:0007669"/>
    <property type="project" value="UniProtKB-KW"/>
</dbReference>
<feature type="region of interest" description="Disordered" evidence="1">
    <location>
        <begin position="1"/>
        <end position="24"/>
    </location>
</feature>
<feature type="compositionally biased region" description="Basic and acidic residues" evidence="1">
    <location>
        <begin position="115"/>
        <end position="127"/>
    </location>
</feature>
<dbReference type="AlphaFoldDB" id="A0A2N3YGJ0"/>
<gene>
    <name evidence="2" type="ORF">ATL31_0763</name>
</gene>
<dbReference type="EMBL" id="PJNE01000001">
    <property type="protein sequence ID" value="PKW25959.1"/>
    <property type="molecule type" value="Genomic_DNA"/>
</dbReference>
<dbReference type="Gene3D" id="3.30.1310.10">
    <property type="entry name" value="Nucleoid-associated protein YbaB-like domain"/>
    <property type="match status" value="1"/>
</dbReference>
<evidence type="ECO:0000313" key="2">
    <source>
        <dbReference type="EMBL" id="PKW25959.1"/>
    </source>
</evidence>